<dbReference type="Proteomes" id="UP000233769">
    <property type="component" value="Chromosome tk0001"/>
</dbReference>
<dbReference type="AlphaFoldDB" id="A0A2N9AVR5"/>
<evidence type="ECO:0000313" key="2">
    <source>
        <dbReference type="Proteomes" id="UP000233769"/>
    </source>
</evidence>
<proteinExistence type="predicted"/>
<sequence>MADTQEVKNWPPADFDAYRVAMVSDQPKSLT</sequence>
<reference evidence="2" key="1">
    <citation type="submission" date="2017-10" db="EMBL/GenBank/DDBJ databases">
        <authorList>
            <person name="Regsiter A."/>
            <person name="William W."/>
        </authorList>
    </citation>
    <scope>NUCLEOTIDE SEQUENCE [LARGE SCALE GENOMIC DNA]</scope>
</reference>
<name>A0A2N9AVR5_METEX</name>
<protein>
    <submittedName>
        <fullName evidence="1">Uncharacterized protein</fullName>
    </submittedName>
</protein>
<evidence type="ECO:0000313" key="1">
    <source>
        <dbReference type="EMBL" id="SOR31414.1"/>
    </source>
</evidence>
<accession>A0A2N9AVR5</accession>
<dbReference type="EMBL" id="LT962688">
    <property type="protein sequence ID" value="SOR31414.1"/>
    <property type="molecule type" value="Genomic_DNA"/>
</dbReference>
<organism evidence="1 2">
    <name type="scientific">Methylorubrum extorquens</name>
    <name type="common">Methylobacterium dichloromethanicum</name>
    <name type="synonym">Methylobacterium extorquens</name>
    <dbReference type="NCBI Taxonomy" id="408"/>
    <lineage>
        <taxon>Bacteria</taxon>
        <taxon>Pseudomonadati</taxon>
        <taxon>Pseudomonadota</taxon>
        <taxon>Alphaproteobacteria</taxon>
        <taxon>Hyphomicrobiales</taxon>
        <taxon>Methylobacteriaceae</taxon>
        <taxon>Methylorubrum</taxon>
    </lineage>
</organism>
<gene>
    <name evidence="1" type="ORF">TK0001_4829</name>
</gene>